<protein>
    <submittedName>
        <fullName evidence="2">Uncharacterized protein</fullName>
    </submittedName>
</protein>
<evidence type="ECO:0000256" key="1">
    <source>
        <dbReference type="SAM" id="SignalP"/>
    </source>
</evidence>
<comment type="caution">
    <text evidence="2">The sequence shown here is derived from an EMBL/GenBank/DDBJ whole genome shotgun (WGS) entry which is preliminary data.</text>
</comment>
<name>A0AAV4GTQ6_9GAST</name>
<dbReference type="Proteomes" id="UP000762676">
    <property type="component" value="Unassembled WGS sequence"/>
</dbReference>
<accession>A0AAV4GTQ6</accession>
<sequence>MLLAVGALAAAVHITDASLTHQVIFQLHKISEVPTEDIQDFCKVILMSLENFVNQVATCNDWYIGVKSWSTEAAVGVKSSDHTRVLDAEAAVGVKSSDHTRALDAEAAVQVKGSDHTRVLDAEAAVQVKGLDYIRALDTEAAEQVKGSNYTRHWIPKLQYKSRA</sequence>
<evidence type="ECO:0000313" key="2">
    <source>
        <dbReference type="EMBL" id="GFR88706.1"/>
    </source>
</evidence>
<gene>
    <name evidence="2" type="ORF">ElyMa_006106500</name>
</gene>
<reference evidence="2 3" key="1">
    <citation type="journal article" date="2021" name="Elife">
        <title>Chloroplast acquisition without the gene transfer in kleptoplastic sea slugs, Plakobranchus ocellatus.</title>
        <authorList>
            <person name="Maeda T."/>
            <person name="Takahashi S."/>
            <person name="Yoshida T."/>
            <person name="Shimamura S."/>
            <person name="Takaki Y."/>
            <person name="Nagai Y."/>
            <person name="Toyoda A."/>
            <person name="Suzuki Y."/>
            <person name="Arimoto A."/>
            <person name="Ishii H."/>
            <person name="Satoh N."/>
            <person name="Nishiyama T."/>
            <person name="Hasebe M."/>
            <person name="Maruyama T."/>
            <person name="Minagawa J."/>
            <person name="Obokata J."/>
            <person name="Shigenobu S."/>
        </authorList>
    </citation>
    <scope>NUCLEOTIDE SEQUENCE [LARGE SCALE GENOMIC DNA]</scope>
</reference>
<feature type="signal peptide" evidence="1">
    <location>
        <begin position="1"/>
        <end position="17"/>
    </location>
</feature>
<feature type="chain" id="PRO_5043327025" evidence="1">
    <location>
        <begin position="18"/>
        <end position="164"/>
    </location>
</feature>
<evidence type="ECO:0000313" key="3">
    <source>
        <dbReference type="Proteomes" id="UP000762676"/>
    </source>
</evidence>
<dbReference type="EMBL" id="BMAT01012252">
    <property type="protein sequence ID" value="GFR88706.1"/>
    <property type="molecule type" value="Genomic_DNA"/>
</dbReference>
<keyword evidence="3" id="KW-1185">Reference proteome</keyword>
<keyword evidence="1" id="KW-0732">Signal</keyword>
<organism evidence="2 3">
    <name type="scientific">Elysia marginata</name>
    <dbReference type="NCBI Taxonomy" id="1093978"/>
    <lineage>
        <taxon>Eukaryota</taxon>
        <taxon>Metazoa</taxon>
        <taxon>Spiralia</taxon>
        <taxon>Lophotrochozoa</taxon>
        <taxon>Mollusca</taxon>
        <taxon>Gastropoda</taxon>
        <taxon>Heterobranchia</taxon>
        <taxon>Euthyneura</taxon>
        <taxon>Panpulmonata</taxon>
        <taxon>Sacoglossa</taxon>
        <taxon>Placobranchoidea</taxon>
        <taxon>Plakobranchidae</taxon>
        <taxon>Elysia</taxon>
    </lineage>
</organism>
<proteinExistence type="predicted"/>
<dbReference type="AlphaFoldDB" id="A0AAV4GTQ6"/>